<dbReference type="AlphaFoldDB" id="A0A6I8NQY4"/>
<proteinExistence type="predicted"/>
<dbReference type="PANTHER" id="PTHR35069">
    <property type="entry name" value="PROTEIN C9ORF135"/>
    <property type="match status" value="1"/>
</dbReference>
<keyword evidence="2" id="KW-1185">Reference proteome</keyword>
<dbReference type="GeneTree" id="ENSGT00390000014593"/>
<dbReference type="Ensembl" id="ENSOANT00000055633.1">
    <property type="protein sequence ID" value="ENSOANP00000043008.1"/>
    <property type="gene ID" value="ENSOANG00000005027.4"/>
</dbReference>
<evidence type="ECO:0000313" key="1">
    <source>
        <dbReference type="Ensembl" id="ENSOANP00000043008.1"/>
    </source>
</evidence>
<dbReference type="OMA" id="DWCSSRQ"/>
<organism evidence="1 2">
    <name type="scientific">Ornithorhynchus anatinus</name>
    <name type="common">Duckbill platypus</name>
    <dbReference type="NCBI Taxonomy" id="9258"/>
    <lineage>
        <taxon>Eukaryota</taxon>
        <taxon>Metazoa</taxon>
        <taxon>Chordata</taxon>
        <taxon>Craniata</taxon>
        <taxon>Vertebrata</taxon>
        <taxon>Euteleostomi</taxon>
        <taxon>Mammalia</taxon>
        <taxon>Monotremata</taxon>
        <taxon>Ornithorhynchidae</taxon>
        <taxon>Ornithorhynchus</taxon>
    </lineage>
</organism>
<sequence>MGIGYLVLKGEWKDLERLRLRVRAEERFTDLYGHGLLQAEPKDYDINAAPLGTKNLCASTYKRFGVEDKVWKSEMHEEMAKIDLKPTLEGIEVKHLVNEDTLDLGIVERETGMPRTGFGAILSRHPPNHRKMSSDTTYRVDYVPLFDYEPASPPFQGNYSIVHRKCRSQFTDIEDERRRGYNKWHDESGIYGNSVIKQKLFPVTDPLTHHLK</sequence>
<reference evidence="1" key="2">
    <citation type="submission" date="2025-08" db="UniProtKB">
        <authorList>
            <consortium name="Ensembl"/>
        </authorList>
    </citation>
    <scope>IDENTIFICATION</scope>
    <source>
        <strain evidence="1">Glennie</strain>
    </source>
</reference>
<accession>A0A6I8NQY4</accession>
<gene>
    <name evidence="1" type="primary">CFAP95</name>
</gene>
<name>A0A6I8NQY4_ORNAN</name>
<dbReference type="Bgee" id="ENSOANG00000005027">
    <property type="expression patterns" value="Expressed in testis and 8 other cell types or tissues"/>
</dbReference>
<protein>
    <submittedName>
        <fullName evidence="1">Uncharacterized protein</fullName>
    </submittedName>
</protein>
<dbReference type="Proteomes" id="UP000002279">
    <property type="component" value="Chromosome X5"/>
</dbReference>
<reference evidence="1 2" key="1">
    <citation type="journal article" date="2008" name="Nature">
        <title>Genome analysis of the platypus reveals unique signatures of evolution.</title>
        <authorList>
            <person name="Warren W.C."/>
            <person name="Hillier L.W."/>
            <person name="Marshall Graves J.A."/>
            <person name="Birney E."/>
            <person name="Ponting C.P."/>
            <person name="Grutzner F."/>
            <person name="Belov K."/>
            <person name="Miller W."/>
            <person name="Clarke L."/>
            <person name="Chinwalla A.T."/>
            <person name="Yang S.P."/>
            <person name="Heger A."/>
            <person name="Locke D.P."/>
            <person name="Miethke P."/>
            <person name="Waters P.D."/>
            <person name="Veyrunes F."/>
            <person name="Fulton L."/>
            <person name="Fulton B."/>
            <person name="Graves T."/>
            <person name="Wallis J."/>
            <person name="Puente X.S."/>
            <person name="Lopez-Otin C."/>
            <person name="Ordonez G.R."/>
            <person name="Eichler E.E."/>
            <person name="Chen L."/>
            <person name="Cheng Z."/>
            <person name="Deakin J.E."/>
            <person name="Alsop A."/>
            <person name="Thompson K."/>
            <person name="Kirby P."/>
            <person name="Papenfuss A.T."/>
            <person name="Wakefield M.J."/>
            <person name="Olender T."/>
            <person name="Lancet D."/>
            <person name="Huttley G.A."/>
            <person name="Smit A.F."/>
            <person name="Pask A."/>
            <person name="Temple-Smith P."/>
            <person name="Batzer M.A."/>
            <person name="Walker J.A."/>
            <person name="Konkel M.K."/>
            <person name="Harris R.S."/>
            <person name="Whittington C.M."/>
            <person name="Wong E.S."/>
            <person name="Gemmell N.J."/>
            <person name="Buschiazzo E."/>
            <person name="Vargas Jentzsch I.M."/>
            <person name="Merkel A."/>
            <person name="Schmitz J."/>
            <person name="Zemann A."/>
            <person name="Churakov G."/>
            <person name="Kriegs J.O."/>
            <person name="Brosius J."/>
            <person name="Murchison E.P."/>
            <person name="Sachidanandam R."/>
            <person name="Smith C."/>
            <person name="Hannon G.J."/>
            <person name="Tsend-Ayush E."/>
            <person name="McMillan D."/>
            <person name="Attenborough R."/>
            <person name="Rens W."/>
            <person name="Ferguson-Smith M."/>
            <person name="Lefevre C.M."/>
            <person name="Sharp J.A."/>
            <person name="Nicholas K.R."/>
            <person name="Ray D.A."/>
            <person name="Kube M."/>
            <person name="Reinhardt R."/>
            <person name="Pringle T.H."/>
            <person name="Taylor J."/>
            <person name="Jones R.C."/>
            <person name="Nixon B."/>
            <person name="Dacheux J.L."/>
            <person name="Niwa H."/>
            <person name="Sekita Y."/>
            <person name="Huang X."/>
            <person name="Stark A."/>
            <person name="Kheradpour P."/>
            <person name="Kellis M."/>
            <person name="Flicek P."/>
            <person name="Chen Y."/>
            <person name="Webber C."/>
            <person name="Hardison R."/>
            <person name="Nelson J."/>
            <person name="Hallsworth-Pepin K."/>
            <person name="Delehaunty K."/>
            <person name="Markovic C."/>
            <person name="Minx P."/>
            <person name="Feng Y."/>
            <person name="Kremitzki C."/>
            <person name="Mitreva M."/>
            <person name="Glasscock J."/>
            <person name="Wylie T."/>
            <person name="Wohldmann P."/>
            <person name="Thiru P."/>
            <person name="Nhan M.N."/>
            <person name="Pohl C.S."/>
            <person name="Smith S.M."/>
            <person name="Hou S."/>
            <person name="Nefedov M."/>
            <person name="de Jong P.J."/>
            <person name="Renfree M.B."/>
            <person name="Mardis E.R."/>
            <person name="Wilson R.K."/>
        </authorList>
    </citation>
    <scope>NUCLEOTIDE SEQUENCE [LARGE SCALE GENOMIC DNA]</scope>
    <source>
        <strain evidence="1 2">Glennie</strain>
    </source>
</reference>
<dbReference type="Pfam" id="PF15139">
    <property type="entry name" value="CFAP95"/>
    <property type="match status" value="1"/>
</dbReference>
<dbReference type="InterPro" id="IPR027905">
    <property type="entry name" value="CFAP95"/>
</dbReference>
<dbReference type="PANTHER" id="PTHR35069:SF1">
    <property type="entry name" value="CILIA- AND FLAGELLA-ASSOCIATED PROTEIN 95"/>
    <property type="match status" value="1"/>
</dbReference>
<reference evidence="1" key="3">
    <citation type="submission" date="2025-09" db="UniProtKB">
        <authorList>
            <consortium name="Ensembl"/>
        </authorList>
    </citation>
    <scope>IDENTIFICATION</scope>
    <source>
        <strain evidence="1">Glennie</strain>
    </source>
</reference>
<evidence type="ECO:0000313" key="2">
    <source>
        <dbReference type="Proteomes" id="UP000002279"/>
    </source>
</evidence>